<dbReference type="Proteomes" id="UP000252182">
    <property type="component" value="Chromosome"/>
</dbReference>
<keyword evidence="1" id="KW-0472">Membrane</keyword>
<organism evidence="2 3">
    <name type="scientific">Ephemeroptericola cinctiostellae</name>
    <dbReference type="NCBI Taxonomy" id="2268024"/>
    <lineage>
        <taxon>Bacteria</taxon>
        <taxon>Pseudomonadati</taxon>
        <taxon>Pseudomonadota</taxon>
        <taxon>Betaproteobacteria</taxon>
        <taxon>Burkholderiales</taxon>
        <taxon>Burkholderiaceae</taxon>
        <taxon>Ephemeroptericola</taxon>
    </lineage>
</organism>
<dbReference type="EMBL" id="CP031124">
    <property type="protein sequence ID" value="AXF85404.1"/>
    <property type="molecule type" value="Genomic_DNA"/>
</dbReference>
<keyword evidence="1" id="KW-1133">Transmembrane helix</keyword>
<gene>
    <name evidence="2" type="ORF">DTO96_101135</name>
</gene>
<feature type="transmembrane region" description="Helical" evidence="1">
    <location>
        <begin position="44"/>
        <end position="66"/>
    </location>
</feature>
<feature type="transmembrane region" description="Helical" evidence="1">
    <location>
        <begin position="12"/>
        <end position="32"/>
    </location>
</feature>
<keyword evidence="3" id="KW-1185">Reference proteome</keyword>
<protein>
    <submittedName>
        <fullName evidence="2">Uncharacterized protein</fullName>
    </submittedName>
</protein>
<accession>A0A345DAL6</accession>
<evidence type="ECO:0000256" key="1">
    <source>
        <dbReference type="SAM" id="Phobius"/>
    </source>
</evidence>
<sequence>MGIISTSVFVELKFWLLLLFSLIVPFGIYAVLLLKRAISRTSILFFGALMLLLSGIDIYLLGQLANIAKSTLTLTDDIFFVSEVSVALYLLPALFAGIGINMISHVLTRHLDDAEKRFHTDKTNQ</sequence>
<dbReference type="RefSeq" id="WP_114562602.1">
    <property type="nucleotide sequence ID" value="NZ_CP031124.1"/>
</dbReference>
<dbReference type="AlphaFoldDB" id="A0A345DAL6"/>
<evidence type="ECO:0000313" key="3">
    <source>
        <dbReference type="Proteomes" id="UP000252182"/>
    </source>
</evidence>
<feature type="transmembrane region" description="Helical" evidence="1">
    <location>
        <begin position="86"/>
        <end position="107"/>
    </location>
</feature>
<dbReference type="OrthoDB" id="8564887at2"/>
<name>A0A345DAL6_9BURK</name>
<dbReference type="KEGG" id="hyf:DTO96_101135"/>
<reference evidence="3" key="1">
    <citation type="submission" date="2018-07" db="EMBL/GenBank/DDBJ databases">
        <authorList>
            <person name="Kim H."/>
        </authorList>
    </citation>
    <scope>NUCLEOTIDE SEQUENCE [LARGE SCALE GENOMIC DNA]</scope>
    <source>
        <strain evidence="3">F02</strain>
    </source>
</reference>
<evidence type="ECO:0000313" key="2">
    <source>
        <dbReference type="EMBL" id="AXF85404.1"/>
    </source>
</evidence>
<proteinExistence type="predicted"/>
<keyword evidence="1" id="KW-0812">Transmembrane</keyword>